<evidence type="ECO:0000256" key="3">
    <source>
        <dbReference type="ARBA" id="ARBA00019010"/>
    </source>
</evidence>
<dbReference type="InterPro" id="IPR000905">
    <property type="entry name" value="Gcp-like_dom"/>
</dbReference>
<comment type="subcellular location">
    <subcellularLocation>
        <location evidence="1">Cytoplasm</location>
    </subcellularLocation>
</comment>
<evidence type="ECO:0000256" key="11">
    <source>
        <dbReference type="ARBA" id="ARBA00032441"/>
    </source>
</evidence>
<evidence type="ECO:0000256" key="6">
    <source>
        <dbReference type="ARBA" id="ARBA00022723"/>
    </source>
</evidence>
<dbReference type="Pfam" id="PF00814">
    <property type="entry name" value="TsaD"/>
    <property type="match status" value="1"/>
</dbReference>
<feature type="domain" description="Gcp-like" evidence="13">
    <location>
        <begin position="216"/>
        <end position="321"/>
    </location>
</feature>
<evidence type="ECO:0000313" key="14">
    <source>
        <dbReference type="EMBL" id="GMA22676.1"/>
    </source>
</evidence>
<evidence type="ECO:0000256" key="9">
    <source>
        <dbReference type="ARBA" id="ARBA00022842"/>
    </source>
</evidence>
<evidence type="ECO:0000256" key="12">
    <source>
        <dbReference type="SAM" id="MobiDB-lite"/>
    </source>
</evidence>
<dbReference type="NCBIfam" id="TIGR00150">
    <property type="entry name" value="T6A_YjeE"/>
    <property type="match status" value="1"/>
</dbReference>
<keyword evidence="9" id="KW-0460">Magnesium</keyword>
<dbReference type="Proteomes" id="UP001157091">
    <property type="component" value="Unassembled WGS sequence"/>
</dbReference>
<keyword evidence="4" id="KW-0963">Cytoplasm</keyword>
<dbReference type="NCBIfam" id="TIGR03725">
    <property type="entry name" value="T6A_YeaZ"/>
    <property type="match status" value="1"/>
</dbReference>
<feature type="compositionally biased region" description="Low complexity" evidence="12">
    <location>
        <begin position="112"/>
        <end position="148"/>
    </location>
</feature>
<name>A0ABQ6HW26_9MICO</name>
<dbReference type="PANTHER" id="PTHR33540">
    <property type="entry name" value="TRNA THREONYLCARBAMOYLADENOSINE BIOSYNTHESIS PROTEIN TSAE"/>
    <property type="match status" value="1"/>
</dbReference>
<comment type="caution">
    <text evidence="14">The sequence shown here is derived from an EMBL/GenBank/DDBJ whole genome shotgun (WGS) entry which is preliminary data.</text>
</comment>
<keyword evidence="8" id="KW-0067">ATP-binding</keyword>
<keyword evidence="7" id="KW-0547">Nucleotide-binding</keyword>
<dbReference type="Gene3D" id="3.30.420.40">
    <property type="match status" value="2"/>
</dbReference>
<dbReference type="InterPro" id="IPR027417">
    <property type="entry name" value="P-loop_NTPase"/>
</dbReference>
<keyword evidence="5" id="KW-0819">tRNA processing</keyword>
<dbReference type="InterPro" id="IPR003442">
    <property type="entry name" value="T6A_TsaE"/>
</dbReference>
<evidence type="ECO:0000256" key="1">
    <source>
        <dbReference type="ARBA" id="ARBA00004496"/>
    </source>
</evidence>
<dbReference type="EMBL" id="BSUK01000001">
    <property type="protein sequence ID" value="GMA22676.1"/>
    <property type="molecule type" value="Genomic_DNA"/>
</dbReference>
<dbReference type="PANTHER" id="PTHR33540:SF2">
    <property type="entry name" value="TRNA THREONYLCARBAMOYLADENOSINE BIOSYNTHESIS PROTEIN TSAE"/>
    <property type="match status" value="1"/>
</dbReference>
<gene>
    <name evidence="14" type="ORF">GCM10025864_04350</name>
</gene>
<evidence type="ECO:0000256" key="4">
    <source>
        <dbReference type="ARBA" id="ARBA00022490"/>
    </source>
</evidence>
<evidence type="ECO:0000256" key="5">
    <source>
        <dbReference type="ARBA" id="ARBA00022694"/>
    </source>
</evidence>
<keyword evidence="15" id="KW-1185">Reference proteome</keyword>
<proteinExistence type="inferred from homology"/>
<accession>A0ABQ6HW26</accession>
<protein>
    <recommendedName>
        <fullName evidence="3">tRNA threonylcarbamoyladenosine biosynthesis protein TsaE</fullName>
    </recommendedName>
    <alternativeName>
        <fullName evidence="11">t(6)A37 threonylcarbamoyladenosine biosynthesis protein TsaE</fullName>
    </alternativeName>
</protein>
<feature type="region of interest" description="Disordered" evidence="12">
    <location>
        <begin position="112"/>
        <end position="176"/>
    </location>
</feature>
<comment type="similarity">
    <text evidence="2">Belongs to the TsaE family.</text>
</comment>
<keyword evidence="6" id="KW-0479">Metal-binding</keyword>
<sequence length="428" mass="43504">MSRSYTLDLPDVDATRAFGRALAAVLRAGDLVVLTGDLGAGKTTLTQGIGSGLGVRGQVASPTFIIAREHPPVTPGPGLVHVDAYRLGSLDEVDALDLDSSLDDVVTVVEWGEGSSSSSPTTASRCASSARTAASRAPPTTRAPRSASGTRPSRPWGSAGPTPRCPGSRSRPDPGAGGSTYAGVVAVLAVDTSAAVAVALVGEGGERLASHVVDEQRRHAELLAPLVSEVLHEAQVHRSELTAVVAGTGPAPFTGLRVGLVTARTLALSLGVPVWGVCSLDALAAQAVGDLGLEPDDEVLVAADARRREVYWARYRVVAHEGPHGVPVVETVAGPDVARAVDVVAAGHADGAVVVGRGVALYPELGEAASAAATDPEASGDAPDVPDPVVLARLALARHAAGEELPTTPLYLRRPDAQVPGTPKRASA</sequence>
<reference evidence="15" key="1">
    <citation type="journal article" date="2019" name="Int. J. Syst. Evol. Microbiol.">
        <title>The Global Catalogue of Microorganisms (GCM) 10K type strain sequencing project: providing services to taxonomists for standard genome sequencing and annotation.</title>
        <authorList>
            <consortium name="The Broad Institute Genomics Platform"/>
            <consortium name="The Broad Institute Genome Sequencing Center for Infectious Disease"/>
            <person name="Wu L."/>
            <person name="Ma J."/>
        </authorList>
    </citation>
    <scope>NUCLEOTIDE SEQUENCE [LARGE SCALE GENOMIC DNA]</scope>
    <source>
        <strain evidence="15">NBRC 106348</strain>
    </source>
</reference>
<evidence type="ECO:0000256" key="7">
    <source>
        <dbReference type="ARBA" id="ARBA00022741"/>
    </source>
</evidence>
<evidence type="ECO:0000256" key="8">
    <source>
        <dbReference type="ARBA" id="ARBA00022840"/>
    </source>
</evidence>
<evidence type="ECO:0000313" key="15">
    <source>
        <dbReference type="Proteomes" id="UP001157091"/>
    </source>
</evidence>
<dbReference type="InterPro" id="IPR043129">
    <property type="entry name" value="ATPase_NBD"/>
</dbReference>
<evidence type="ECO:0000256" key="10">
    <source>
        <dbReference type="ARBA" id="ARBA00024908"/>
    </source>
</evidence>
<comment type="function">
    <text evidence="10">Required for the formation of a threonylcarbamoyl group on adenosine at position 37 (t(6)A37) in tRNAs that read codons beginning with adenine. Is involved in the transfer of the threonylcarbamoyl moiety of threonylcarbamoyl-AMP (TC-AMP) to the N6 group of A37, together with TsaD and TsaB. TsaE seems to play an indirect role in the t(6)A biosynthesis pathway, possibly in regulating the core enzymatic function of TsaD.</text>
</comment>
<dbReference type="Pfam" id="PF02367">
    <property type="entry name" value="TsaE"/>
    <property type="match status" value="1"/>
</dbReference>
<dbReference type="SUPFAM" id="SSF52540">
    <property type="entry name" value="P-loop containing nucleoside triphosphate hydrolases"/>
    <property type="match status" value="1"/>
</dbReference>
<evidence type="ECO:0000259" key="13">
    <source>
        <dbReference type="Pfam" id="PF00814"/>
    </source>
</evidence>
<dbReference type="SUPFAM" id="SSF53067">
    <property type="entry name" value="Actin-like ATPase domain"/>
    <property type="match status" value="2"/>
</dbReference>
<evidence type="ECO:0000256" key="2">
    <source>
        <dbReference type="ARBA" id="ARBA00007599"/>
    </source>
</evidence>
<dbReference type="InterPro" id="IPR022496">
    <property type="entry name" value="T6A_TsaB"/>
</dbReference>
<dbReference type="Gene3D" id="3.40.50.300">
    <property type="entry name" value="P-loop containing nucleotide triphosphate hydrolases"/>
    <property type="match status" value="1"/>
</dbReference>
<feature type="region of interest" description="Disordered" evidence="12">
    <location>
        <begin position="405"/>
        <end position="428"/>
    </location>
</feature>
<organism evidence="14 15">
    <name type="scientific">Luteimicrobium album</name>
    <dbReference type="NCBI Taxonomy" id="1054550"/>
    <lineage>
        <taxon>Bacteria</taxon>
        <taxon>Bacillati</taxon>
        <taxon>Actinomycetota</taxon>
        <taxon>Actinomycetes</taxon>
        <taxon>Micrococcales</taxon>
        <taxon>Luteimicrobium</taxon>
    </lineage>
</organism>